<dbReference type="GO" id="GO:0005737">
    <property type="term" value="C:cytoplasm"/>
    <property type="evidence" value="ECO:0007669"/>
    <property type="project" value="UniProtKB-SubCell"/>
</dbReference>
<dbReference type="SUPFAM" id="SSF52540">
    <property type="entry name" value="P-loop containing nucleoside triphosphate hydrolases"/>
    <property type="match status" value="1"/>
</dbReference>
<dbReference type="GO" id="GO:0003697">
    <property type="term" value="F:single-stranded DNA binding"/>
    <property type="evidence" value="ECO:0007669"/>
    <property type="project" value="UniProtKB-UniRule"/>
</dbReference>
<comment type="caution">
    <text evidence="8">The sequence shown here is derived from an EMBL/GenBank/DDBJ whole genome shotgun (WGS) entry which is preliminary data.</text>
</comment>
<keyword evidence="5 6" id="KW-0238">DNA-binding</keyword>
<dbReference type="InterPro" id="IPR027417">
    <property type="entry name" value="P-loop_NTPase"/>
</dbReference>
<accession>A0A4S2HBY7</accession>
<keyword evidence="4 6" id="KW-0067">ATP-binding</keyword>
<keyword evidence="9" id="KW-1185">Reference proteome</keyword>
<evidence type="ECO:0000256" key="6">
    <source>
        <dbReference type="HAMAP-Rule" id="MF_00365"/>
    </source>
</evidence>
<reference evidence="8 9" key="1">
    <citation type="journal article" date="2013" name="Int. J. Syst. Evol. Microbiol.">
        <title>Marinicauda pacifica gen. nov., sp. nov., a prosthecate alphaproteobacterium of the family Hyphomonadaceae isolated from deep seawater.</title>
        <authorList>
            <person name="Zhang X.Y."/>
            <person name="Li G.W."/>
            <person name="Wang C.S."/>
            <person name="Zhang Y.J."/>
            <person name="Xu X.W."/>
            <person name="Li H."/>
            <person name="Liu A."/>
            <person name="Liu C."/>
            <person name="Xie B.B."/>
            <person name="Qin Q.L."/>
            <person name="Xu Z."/>
            <person name="Chen X.L."/>
            <person name="Zhou B.C."/>
            <person name="Zhang Y.Z."/>
        </authorList>
    </citation>
    <scope>NUCLEOTIDE SEQUENCE [LARGE SCALE GENOMIC DNA]</scope>
    <source>
        <strain evidence="8 9">P-1 km-3</strain>
    </source>
</reference>
<comment type="similarity">
    <text evidence="6">Belongs to the RecF family.</text>
</comment>
<dbReference type="InterPro" id="IPR001238">
    <property type="entry name" value="DNA-binding_RecF"/>
</dbReference>
<dbReference type="OrthoDB" id="9803889at2"/>
<evidence type="ECO:0000259" key="7">
    <source>
        <dbReference type="Pfam" id="PF02463"/>
    </source>
</evidence>
<evidence type="ECO:0000256" key="5">
    <source>
        <dbReference type="ARBA" id="ARBA00023125"/>
    </source>
</evidence>
<keyword evidence="3 6" id="KW-0547">Nucleotide-binding</keyword>
<dbReference type="Pfam" id="PF02463">
    <property type="entry name" value="SMC_N"/>
    <property type="match status" value="1"/>
</dbReference>
<dbReference type="GO" id="GO:0006260">
    <property type="term" value="P:DNA replication"/>
    <property type="evidence" value="ECO:0007669"/>
    <property type="project" value="UniProtKB-UniRule"/>
</dbReference>
<evidence type="ECO:0000313" key="9">
    <source>
        <dbReference type="Proteomes" id="UP000305451"/>
    </source>
</evidence>
<feature type="binding site" evidence="6">
    <location>
        <begin position="47"/>
        <end position="54"/>
    </location>
    <ligand>
        <name>ATP</name>
        <dbReference type="ChEBI" id="CHEBI:30616"/>
    </ligand>
</feature>
<dbReference type="InterPro" id="IPR042174">
    <property type="entry name" value="RecF_2"/>
</dbReference>
<dbReference type="AlphaFoldDB" id="A0A4S2HBY7"/>
<dbReference type="GO" id="GO:0009432">
    <property type="term" value="P:SOS response"/>
    <property type="evidence" value="ECO:0007669"/>
    <property type="project" value="UniProtKB-UniRule"/>
</dbReference>
<dbReference type="NCBIfam" id="TIGR00611">
    <property type="entry name" value="recf"/>
    <property type="match status" value="1"/>
</dbReference>
<dbReference type="Gene3D" id="1.20.1050.90">
    <property type="entry name" value="RecF/RecN/SMC, N-terminal domain"/>
    <property type="match status" value="1"/>
</dbReference>
<comment type="subcellular location">
    <subcellularLocation>
        <location evidence="6">Cytoplasm</location>
    </subcellularLocation>
</comment>
<evidence type="ECO:0000256" key="2">
    <source>
        <dbReference type="ARBA" id="ARBA00022705"/>
    </source>
</evidence>
<keyword evidence="6" id="KW-0227">DNA damage</keyword>
<evidence type="ECO:0000256" key="4">
    <source>
        <dbReference type="ARBA" id="ARBA00022840"/>
    </source>
</evidence>
<dbReference type="GO" id="GO:0000731">
    <property type="term" value="P:DNA synthesis involved in DNA repair"/>
    <property type="evidence" value="ECO:0007669"/>
    <property type="project" value="TreeGrafter"/>
</dbReference>
<keyword evidence="1 6" id="KW-0963">Cytoplasm</keyword>
<name>A0A4S2HBY7_9PROT</name>
<dbReference type="Gene3D" id="3.40.50.300">
    <property type="entry name" value="P-loop containing nucleotide triphosphate hydrolases"/>
    <property type="match status" value="1"/>
</dbReference>
<evidence type="ECO:0000313" key="8">
    <source>
        <dbReference type="EMBL" id="TGY93283.1"/>
    </source>
</evidence>
<keyword evidence="6" id="KW-0234">DNA repair</keyword>
<dbReference type="Proteomes" id="UP000305451">
    <property type="component" value="Unassembled WGS sequence"/>
</dbReference>
<keyword evidence="6" id="KW-0742">SOS response</keyword>
<evidence type="ECO:0000256" key="3">
    <source>
        <dbReference type="ARBA" id="ARBA00022741"/>
    </source>
</evidence>
<dbReference type="InterPro" id="IPR003395">
    <property type="entry name" value="RecF/RecN/SMC_N"/>
</dbReference>
<keyword evidence="2 6" id="KW-0235">DNA replication</keyword>
<dbReference type="EMBL" id="SRXV01000002">
    <property type="protein sequence ID" value="TGY93283.1"/>
    <property type="molecule type" value="Genomic_DNA"/>
</dbReference>
<dbReference type="PANTHER" id="PTHR32182">
    <property type="entry name" value="DNA REPLICATION AND REPAIR PROTEIN RECF"/>
    <property type="match status" value="1"/>
</dbReference>
<evidence type="ECO:0000256" key="1">
    <source>
        <dbReference type="ARBA" id="ARBA00022490"/>
    </source>
</evidence>
<organism evidence="8 9">
    <name type="scientific">Marinicauda pacifica</name>
    <dbReference type="NCBI Taxonomy" id="1133559"/>
    <lineage>
        <taxon>Bacteria</taxon>
        <taxon>Pseudomonadati</taxon>
        <taxon>Pseudomonadota</taxon>
        <taxon>Alphaproteobacteria</taxon>
        <taxon>Maricaulales</taxon>
        <taxon>Maricaulaceae</taxon>
        <taxon>Marinicauda</taxon>
    </lineage>
</organism>
<gene>
    <name evidence="6 8" type="primary">recF</name>
    <name evidence="8" type="ORF">E5162_09525</name>
</gene>
<comment type="function">
    <text evidence="6">The RecF protein is involved in DNA metabolism; it is required for DNA replication and normal SOS inducibility. RecF binds preferentially to single-stranded, linear DNA. It also seems to bind ATP.</text>
</comment>
<dbReference type="PANTHER" id="PTHR32182:SF0">
    <property type="entry name" value="DNA REPLICATION AND REPAIR PROTEIN RECF"/>
    <property type="match status" value="1"/>
</dbReference>
<dbReference type="GO" id="GO:0005524">
    <property type="term" value="F:ATP binding"/>
    <property type="evidence" value="ECO:0007669"/>
    <property type="project" value="UniProtKB-UniRule"/>
</dbReference>
<dbReference type="GO" id="GO:0006302">
    <property type="term" value="P:double-strand break repair"/>
    <property type="evidence" value="ECO:0007669"/>
    <property type="project" value="TreeGrafter"/>
</dbReference>
<dbReference type="HAMAP" id="MF_00365">
    <property type="entry name" value="RecF"/>
    <property type="match status" value="1"/>
</dbReference>
<sequence length="395" mass="42329">MSAAGPDTPPSTAAPASAAVTRLKLTNFRNYAELDLSLDARPVCLFGANGSGKTNLVEAVSFLGPGRGLRAAGADAVRRHMAEGPADIWAVYAEALTRDGPVSLATGADPADPARRRTRLEGAAATQSELARLFPMMWLTPREDRLWAGPRADRLRFFDRLVLAGEPHHGQTAIAYEKAMRQRQRLLDQWAETGRIDPDWVHALEREMASAGTALAAARLDALVRLQGEIDERPETRFPKADLGLEGTLEAWLAEGLNASEAEDRFLDALAGSRRRDSAAGRSLTGPHRTELTARHRAKDQLAADCSTGEQKALLLGLALAQCAALARARGAAPVLILDEACAHLDAARREGLAAAILEVGTQAWLTGVERQLFEPFGAQAQYVEVENGRAGAVS</sequence>
<feature type="domain" description="RecF/RecN/SMC N-terminal" evidence="7">
    <location>
        <begin position="20"/>
        <end position="377"/>
    </location>
</feature>
<protein>
    <recommendedName>
        <fullName evidence="6">DNA replication and repair protein RecF</fullName>
    </recommendedName>
</protein>
<proteinExistence type="inferred from homology"/>